<dbReference type="OMA" id="HNNRPYG"/>
<dbReference type="EMBL" id="LSRL02000067">
    <property type="protein sequence ID" value="TDG45997.1"/>
    <property type="molecule type" value="Genomic_DNA"/>
</dbReference>
<evidence type="ECO:0000313" key="2">
    <source>
        <dbReference type="EMBL" id="TDG45997.1"/>
    </source>
</evidence>
<reference evidence="2 3" key="1">
    <citation type="journal article" date="2019" name="J. Hered.">
        <title>An Improved Genome Assembly for Drosophila navojoa, the Basal Species in the mojavensis Cluster.</title>
        <authorList>
            <person name="Vanderlinde T."/>
            <person name="Dupim E.G."/>
            <person name="Nazario-Yepiz N.O."/>
            <person name="Carvalho A.B."/>
        </authorList>
    </citation>
    <scope>NUCLEOTIDE SEQUENCE [LARGE SCALE GENOMIC DNA]</scope>
    <source>
        <strain evidence="2">Navoj_Jal97</strain>
        <tissue evidence="2">Whole organism</tissue>
    </source>
</reference>
<gene>
    <name evidence="2" type="ORF">AWZ03_007597</name>
</gene>
<protein>
    <submittedName>
        <fullName evidence="2">Uncharacterized protein</fullName>
    </submittedName>
</protein>
<sequence>MNLTHSSNLLMEPIKRTSVPDGQAWRQPWIGGARTAVGTGYASQMQQVRRHMPVCGPPRFRLSTGKKILLGWIPHVLMLSVPFWALSQMPRWSAMHNNRPYGDDA</sequence>
<dbReference type="Proteomes" id="UP000295192">
    <property type="component" value="Unassembled WGS sequence"/>
</dbReference>
<organism evidence="2 3">
    <name type="scientific">Drosophila navojoa</name>
    <name type="common">Fruit fly</name>
    <dbReference type="NCBI Taxonomy" id="7232"/>
    <lineage>
        <taxon>Eukaryota</taxon>
        <taxon>Metazoa</taxon>
        <taxon>Ecdysozoa</taxon>
        <taxon>Arthropoda</taxon>
        <taxon>Hexapoda</taxon>
        <taxon>Insecta</taxon>
        <taxon>Pterygota</taxon>
        <taxon>Neoptera</taxon>
        <taxon>Endopterygota</taxon>
        <taxon>Diptera</taxon>
        <taxon>Brachycera</taxon>
        <taxon>Muscomorpha</taxon>
        <taxon>Ephydroidea</taxon>
        <taxon>Drosophilidae</taxon>
        <taxon>Drosophila</taxon>
    </lineage>
</organism>
<dbReference type="STRING" id="7232.A0A484BAW9"/>
<keyword evidence="1" id="KW-0472">Membrane</keyword>
<keyword evidence="1" id="KW-0812">Transmembrane</keyword>
<dbReference type="OrthoDB" id="7971458at2759"/>
<name>A0A484BAW9_DRONA</name>
<accession>A0A484BAW9</accession>
<keyword evidence="3" id="KW-1185">Reference proteome</keyword>
<feature type="transmembrane region" description="Helical" evidence="1">
    <location>
        <begin position="68"/>
        <end position="86"/>
    </location>
</feature>
<evidence type="ECO:0000313" key="3">
    <source>
        <dbReference type="Proteomes" id="UP000295192"/>
    </source>
</evidence>
<keyword evidence="1" id="KW-1133">Transmembrane helix</keyword>
<dbReference type="AlphaFoldDB" id="A0A484BAW9"/>
<comment type="caution">
    <text evidence="2">The sequence shown here is derived from an EMBL/GenBank/DDBJ whole genome shotgun (WGS) entry which is preliminary data.</text>
</comment>
<proteinExistence type="predicted"/>
<evidence type="ECO:0000256" key="1">
    <source>
        <dbReference type="SAM" id="Phobius"/>
    </source>
</evidence>